<organism evidence="1">
    <name type="scientific">marine sediment metagenome</name>
    <dbReference type="NCBI Taxonomy" id="412755"/>
    <lineage>
        <taxon>unclassified sequences</taxon>
        <taxon>metagenomes</taxon>
        <taxon>ecological metagenomes</taxon>
    </lineage>
</organism>
<gene>
    <name evidence="1" type="ORF">S12H4_07731</name>
</gene>
<dbReference type="Gene3D" id="3.30.1330.70">
    <property type="entry name" value="Holliday junction resolvase RusA"/>
    <property type="match status" value="1"/>
</dbReference>
<sequence length="139" mass="15953">MSEMPAGKKMRIEVTQLPPVEYSLNWRGHWRERYQAAKLYRDAVYYSCVDARNRALASGKLAFVRAKLSLTFVFPEHRRRDRDNLLSRFKPGLDGIVASGLLVDDDAEHLEISSVDIVVDPKRAPLTIIEIEKLEEVVQ</sequence>
<dbReference type="EMBL" id="BARW01002892">
    <property type="protein sequence ID" value="GAI61108.1"/>
    <property type="molecule type" value="Genomic_DNA"/>
</dbReference>
<comment type="caution">
    <text evidence="1">The sequence shown here is derived from an EMBL/GenBank/DDBJ whole genome shotgun (WGS) entry which is preliminary data.</text>
</comment>
<protein>
    <submittedName>
        <fullName evidence="1">Uncharacterized protein</fullName>
    </submittedName>
</protein>
<dbReference type="AlphaFoldDB" id="X1PYV0"/>
<proteinExistence type="predicted"/>
<dbReference type="GO" id="GO:0006281">
    <property type="term" value="P:DNA repair"/>
    <property type="evidence" value="ECO:0007669"/>
    <property type="project" value="InterPro"/>
</dbReference>
<reference evidence="1" key="1">
    <citation type="journal article" date="2014" name="Front. Microbiol.">
        <title>High frequency of phylogenetically diverse reductive dehalogenase-homologous genes in deep subseafloor sedimentary metagenomes.</title>
        <authorList>
            <person name="Kawai M."/>
            <person name="Futagami T."/>
            <person name="Toyoda A."/>
            <person name="Takaki Y."/>
            <person name="Nishi S."/>
            <person name="Hori S."/>
            <person name="Arai W."/>
            <person name="Tsubouchi T."/>
            <person name="Morono Y."/>
            <person name="Uchiyama I."/>
            <person name="Ito T."/>
            <person name="Fujiyama A."/>
            <person name="Inagaki F."/>
            <person name="Takami H."/>
        </authorList>
    </citation>
    <scope>NUCLEOTIDE SEQUENCE</scope>
    <source>
        <strain evidence="1">Expedition CK06-06</strain>
    </source>
</reference>
<dbReference type="GO" id="GO:0006310">
    <property type="term" value="P:DNA recombination"/>
    <property type="evidence" value="ECO:0007669"/>
    <property type="project" value="InterPro"/>
</dbReference>
<dbReference type="GO" id="GO:0000287">
    <property type="term" value="F:magnesium ion binding"/>
    <property type="evidence" value="ECO:0007669"/>
    <property type="project" value="InterPro"/>
</dbReference>
<name>X1PYV0_9ZZZZ</name>
<accession>X1PYV0</accession>
<evidence type="ECO:0000313" key="1">
    <source>
        <dbReference type="EMBL" id="GAI61108.1"/>
    </source>
</evidence>
<dbReference type="SUPFAM" id="SSF103084">
    <property type="entry name" value="Holliday junction resolvase RusA"/>
    <property type="match status" value="1"/>
</dbReference>
<dbReference type="InterPro" id="IPR036614">
    <property type="entry name" value="RusA-like_sf"/>
</dbReference>